<proteinExistence type="predicted"/>
<feature type="non-terminal residue" evidence="1">
    <location>
        <position position="1"/>
    </location>
</feature>
<evidence type="ECO:0000313" key="2">
    <source>
        <dbReference type="Proteomes" id="UP000257109"/>
    </source>
</evidence>
<dbReference type="AlphaFoldDB" id="A0A371HYL9"/>
<evidence type="ECO:0000313" key="1">
    <source>
        <dbReference type="EMBL" id="RDY07890.1"/>
    </source>
</evidence>
<sequence length="86" mass="9738">MTFGEDQVMTIDVQVRAKRRHDDPRQAEEAMHLSSFVYGTTSTIFTKANITAEDDSPFQIELDEILVLDPDFGSNGNEDWTVTNNN</sequence>
<organism evidence="1 2">
    <name type="scientific">Mucuna pruriens</name>
    <name type="common">Velvet bean</name>
    <name type="synonym">Dolichos pruriens</name>
    <dbReference type="NCBI Taxonomy" id="157652"/>
    <lineage>
        <taxon>Eukaryota</taxon>
        <taxon>Viridiplantae</taxon>
        <taxon>Streptophyta</taxon>
        <taxon>Embryophyta</taxon>
        <taxon>Tracheophyta</taxon>
        <taxon>Spermatophyta</taxon>
        <taxon>Magnoliopsida</taxon>
        <taxon>eudicotyledons</taxon>
        <taxon>Gunneridae</taxon>
        <taxon>Pentapetalae</taxon>
        <taxon>rosids</taxon>
        <taxon>fabids</taxon>
        <taxon>Fabales</taxon>
        <taxon>Fabaceae</taxon>
        <taxon>Papilionoideae</taxon>
        <taxon>50 kb inversion clade</taxon>
        <taxon>NPAAA clade</taxon>
        <taxon>indigoferoid/millettioid clade</taxon>
        <taxon>Phaseoleae</taxon>
        <taxon>Mucuna</taxon>
    </lineage>
</organism>
<name>A0A371HYL9_MUCPR</name>
<comment type="caution">
    <text evidence="1">The sequence shown here is derived from an EMBL/GenBank/DDBJ whole genome shotgun (WGS) entry which is preliminary data.</text>
</comment>
<accession>A0A371HYL9</accession>
<dbReference type="EMBL" id="QJKJ01001380">
    <property type="protein sequence ID" value="RDY07890.1"/>
    <property type="molecule type" value="Genomic_DNA"/>
</dbReference>
<gene>
    <name evidence="1" type="ORF">CR513_07936</name>
</gene>
<keyword evidence="2" id="KW-1185">Reference proteome</keyword>
<reference evidence="1" key="1">
    <citation type="submission" date="2018-05" db="EMBL/GenBank/DDBJ databases">
        <title>Draft genome of Mucuna pruriens seed.</title>
        <authorList>
            <person name="Nnadi N.E."/>
            <person name="Vos R."/>
            <person name="Hasami M.H."/>
            <person name="Devisetty U.K."/>
            <person name="Aguiy J.C."/>
        </authorList>
    </citation>
    <scope>NUCLEOTIDE SEQUENCE [LARGE SCALE GENOMIC DNA]</scope>
    <source>
        <strain evidence="1">JCA_2017</strain>
    </source>
</reference>
<dbReference type="Proteomes" id="UP000257109">
    <property type="component" value="Unassembled WGS sequence"/>
</dbReference>
<protein>
    <submittedName>
        <fullName evidence="1">Uncharacterized protein</fullName>
    </submittedName>
</protein>